<dbReference type="PROSITE" id="PS50109">
    <property type="entry name" value="HIS_KIN"/>
    <property type="match status" value="1"/>
</dbReference>
<keyword evidence="7 14" id="KW-0418">Kinase</keyword>
<dbReference type="InterPro" id="IPR003594">
    <property type="entry name" value="HATPase_dom"/>
</dbReference>
<evidence type="ECO:0000256" key="5">
    <source>
        <dbReference type="ARBA" id="ARBA00022679"/>
    </source>
</evidence>
<dbReference type="SUPFAM" id="SSF47384">
    <property type="entry name" value="Homodimeric domain of signal transducing histidine kinase"/>
    <property type="match status" value="1"/>
</dbReference>
<dbReference type="SMART" id="SM00387">
    <property type="entry name" value="HATPase_c"/>
    <property type="match status" value="1"/>
</dbReference>
<keyword evidence="9" id="KW-0902">Two-component regulatory system</keyword>
<evidence type="ECO:0000256" key="11">
    <source>
        <dbReference type="SAM" id="Phobius"/>
    </source>
</evidence>
<dbReference type="InterPro" id="IPR013727">
    <property type="entry name" value="2CSK_N"/>
</dbReference>
<keyword evidence="8 11" id="KW-1133">Transmembrane helix</keyword>
<dbReference type="InterPro" id="IPR036890">
    <property type="entry name" value="HATPase_C_sf"/>
</dbReference>
<evidence type="ECO:0000256" key="2">
    <source>
        <dbReference type="ARBA" id="ARBA00004370"/>
    </source>
</evidence>
<dbReference type="PRINTS" id="PR00344">
    <property type="entry name" value="BCTRLSENSOR"/>
</dbReference>
<gene>
    <name evidence="14" type="ORF">ACFPOE_03420</name>
</gene>
<feature type="domain" description="Histidine kinase" evidence="12">
    <location>
        <begin position="250"/>
        <end position="466"/>
    </location>
</feature>
<comment type="subcellular location">
    <subcellularLocation>
        <location evidence="2">Membrane</location>
    </subcellularLocation>
</comment>
<dbReference type="Pfam" id="PF00512">
    <property type="entry name" value="HisKA"/>
    <property type="match status" value="1"/>
</dbReference>
<proteinExistence type="predicted"/>
<evidence type="ECO:0000256" key="3">
    <source>
        <dbReference type="ARBA" id="ARBA00012438"/>
    </source>
</evidence>
<dbReference type="Pfam" id="PF08521">
    <property type="entry name" value="2CSK_N"/>
    <property type="match status" value="1"/>
</dbReference>
<keyword evidence="6 11" id="KW-0812">Transmembrane</keyword>
<dbReference type="GO" id="GO:0004673">
    <property type="term" value="F:protein histidine kinase activity"/>
    <property type="evidence" value="ECO:0007669"/>
    <property type="project" value="UniProtKB-EC"/>
</dbReference>
<accession>A0ABW0N9B1</accession>
<dbReference type="InterPro" id="IPR005467">
    <property type="entry name" value="His_kinase_dom"/>
</dbReference>
<name>A0ABW0N9B1_9BURK</name>
<dbReference type="SMART" id="SM00388">
    <property type="entry name" value="HisKA"/>
    <property type="match status" value="1"/>
</dbReference>
<evidence type="ECO:0000256" key="4">
    <source>
        <dbReference type="ARBA" id="ARBA00022553"/>
    </source>
</evidence>
<dbReference type="InterPro" id="IPR050428">
    <property type="entry name" value="TCS_sensor_his_kinase"/>
</dbReference>
<feature type="transmembrane region" description="Helical" evidence="11">
    <location>
        <begin position="21"/>
        <end position="40"/>
    </location>
</feature>
<evidence type="ECO:0000259" key="12">
    <source>
        <dbReference type="PROSITE" id="PS50109"/>
    </source>
</evidence>
<protein>
    <recommendedName>
        <fullName evidence="3">histidine kinase</fullName>
        <ecNumber evidence="3">2.7.13.3</ecNumber>
    </recommendedName>
</protein>
<evidence type="ECO:0000256" key="10">
    <source>
        <dbReference type="ARBA" id="ARBA00023136"/>
    </source>
</evidence>
<dbReference type="Gene3D" id="3.30.565.10">
    <property type="entry name" value="Histidine kinase-like ATPase, C-terminal domain"/>
    <property type="match status" value="1"/>
</dbReference>
<dbReference type="EMBL" id="JBHSMF010000002">
    <property type="protein sequence ID" value="MFC5496572.1"/>
    <property type="molecule type" value="Genomic_DNA"/>
</dbReference>
<dbReference type="SUPFAM" id="SSF55874">
    <property type="entry name" value="ATPase domain of HSP90 chaperone/DNA topoisomerase II/histidine kinase"/>
    <property type="match status" value="1"/>
</dbReference>
<dbReference type="InterPro" id="IPR004358">
    <property type="entry name" value="Sig_transdc_His_kin-like_C"/>
</dbReference>
<dbReference type="PANTHER" id="PTHR45436:SF1">
    <property type="entry name" value="SENSOR PROTEIN QSEC"/>
    <property type="match status" value="1"/>
</dbReference>
<keyword evidence="15" id="KW-1185">Reference proteome</keyword>
<keyword evidence="10 11" id="KW-0472">Membrane</keyword>
<dbReference type="EC" id="2.7.13.3" evidence="3"/>
<evidence type="ECO:0000313" key="15">
    <source>
        <dbReference type="Proteomes" id="UP001596037"/>
    </source>
</evidence>
<comment type="catalytic activity">
    <reaction evidence="1">
        <text>ATP + protein L-histidine = ADP + protein N-phospho-L-histidine.</text>
        <dbReference type="EC" id="2.7.13.3"/>
    </reaction>
</comment>
<dbReference type="RefSeq" id="WP_376848588.1">
    <property type="nucleotide sequence ID" value="NZ_JBHSMF010000002.1"/>
</dbReference>
<evidence type="ECO:0000256" key="9">
    <source>
        <dbReference type="ARBA" id="ARBA00023012"/>
    </source>
</evidence>
<organism evidence="14 15">
    <name type="scientific">Caenimonas terrae</name>
    <dbReference type="NCBI Taxonomy" id="696074"/>
    <lineage>
        <taxon>Bacteria</taxon>
        <taxon>Pseudomonadati</taxon>
        <taxon>Pseudomonadota</taxon>
        <taxon>Betaproteobacteria</taxon>
        <taxon>Burkholderiales</taxon>
        <taxon>Comamonadaceae</taxon>
        <taxon>Caenimonas</taxon>
    </lineage>
</organism>
<evidence type="ECO:0000256" key="7">
    <source>
        <dbReference type="ARBA" id="ARBA00022777"/>
    </source>
</evidence>
<dbReference type="CDD" id="cd00082">
    <property type="entry name" value="HisKA"/>
    <property type="match status" value="1"/>
</dbReference>
<keyword evidence="5 14" id="KW-0808">Transferase</keyword>
<evidence type="ECO:0000313" key="14">
    <source>
        <dbReference type="EMBL" id="MFC5496572.1"/>
    </source>
</evidence>
<dbReference type="InterPro" id="IPR003660">
    <property type="entry name" value="HAMP_dom"/>
</dbReference>
<dbReference type="PANTHER" id="PTHR45436">
    <property type="entry name" value="SENSOR HISTIDINE KINASE YKOH"/>
    <property type="match status" value="1"/>
</dbReference>
<reference evidence="15" key="1">
    <citation type="journal article" date="2019" name="Int. J. Syst. Evol. Microbiol.">
        <title>The Global Catalogue of Microorganisms (GCM) 10K type strain sequencing project: providing services to taxonomists for standard genome sequencing and annotation.</title>
        <authorList>
            <consortium name="The Broad Institute Genomics Platform"/>
            <consortium name="The Broad Institute Genome Sequencing Center for Infectious Disease"/>
            <person name="Wu L."/>
            <person name="Ma J."/>
        </authorList>
    </citation>
    <scope>NUCLEOTIDE SEQUENCE [LARGE SCALE GENOMIC DNA]</scope>
    <source>
        <strain evidence="15">CCUG 57401</strain>
    </source>
</reference>
<evidence type="ECO:0000256" key="1">
    <source>
        <dbReference type="ARBA" id="ARBA00000085"/>
    </source>
</evidence>
<dbReference type="Proteomes" id="UP001596037">
    <property type="component" value="Unassembled WGS sequence"/>
</dbReference>
<evidence type="ECO:0000259" key="13">
    <source>
        <dbReference type="PROSITE" id="PS50885"/>
    </source>
</evidence>
<dbReference type="Gene3D" id="1.10.287.130">
    <property type="match status" value="1"/>
</dbReference>
<sequence length="472" mass="49969">MSADSATLSKPTLQARLARRVMLPLVLTWAVGTAVAMAVANNFAGQAFDRALLDDAYALAASMRASPEGASLVLTPAELTALMFDRSESNYFAVYTPQGRLVGAHGDLSLPFLPAGGGHQFATVSLSGRELRTVALYRDQPAEFTVVLAQTTASRSRLLRRMLAYSAVPQVLLLLFLAWQLRRVIQRDLEPLAQLQQAVDQRDASDLTPVPEAITRDASTVDVERLGTALNSMLSRLAQSIAAQREFAGNVAHELRTPLAGIRAQAGYALAQNDPAVWREQLLGIAQGEQRASHLVNQLLALARADEGAPTLPLQQIDLSQLVRAVLLRFLPKADAKGVDLGGEGLEHPVLVRGDAALLEGILNNLLDNALRYGTSDQPRVTVAIGQEGEQVLLSVSDNGPGLAPQDAEQLGQRWAQGPAGQKLGEGAGLGLAIVGRYAELLGASFTLEAAPGGGLRAVLRLPAPPAQASVG</sequence>
<feature type="domain" description="HAMP" evidence="13">
    <location>
        <begin position="186"/>
        <end position="242"/>
    </location>
</feature>
<dbReference type="PROSITE" id="PS50885">
    <property type="entry name" value="HAMP"/>
    <property type="match status" value="1"/>
</dbReference>
<keyword evidence="4" id="KW-0597">Phosphoprotein</keyword>
<dbReference type="InterPro" id="IPR003661">
    <property type="entry name" value="HisK_dim/P_dom"/>
</dbReference>
<evidence type="ECO:0000256" key="8">
    <source>
        <dbReference type="ARBA" id="ARBA00022989"/>
    </source>
</evidence>
<evidence type="ECO:0000256" key="6">
    <source>
        <dbReference type="ARBA" id="ARBA00022692"/>
    </source>
</evidence>
<dbReference type="InterPro" id="IPR036097">
    <property type="entry name" value="HisK_dim/P_sf"/>
</dbReference>
<dbReference type="Pfam" id="PF02518">
    <property type="entry name" value="HATPase_c"/>
    <property type="match status" value="1"/>
</dbReference>
<comment type="caution">
    <text evidence="14">The sequence shown here is derived from an EMBL/GenBank/DDBJ whole genome shotgun (WGS) entry which is preliminary data.</text>
</comment>